<evidence type="ECO:0000313" key="2">
    <source>
        <dbReference type="Proteomes" id="UP000179237"/>
    </source>
</evidence>
<reference evidence="1 2" key="1">
    <citation type="journal article" date="2016" name="Nat. Commun.">
        <title>Thousands of microbial genomes shed light on interconnected biogeochemical processes in an aquifer system.</title>
        <authorList>
            <person name="Anantharaman K."/>
            <person name="Brown C.T."/>
            <person name="Hug L.A."/>
            <person name="Sharon I."/>
            <person name="Castelle C.J."/>
            <person name="Probst A.J."/>
            <person name="Thomas B.C."/>
            <person name="Singh A."/>
            <person name="Wilkins M.J."/>
            <person name="Karaoz U."/>
            <person name="Brodie E.L."/>
            <person name="Williams K.H."/>
            <person name="Hubbard S.S."/>
            <person name="Banfield J.F."/>
        </authorList>
    </citation>
    <scope>NUCLEOTIDE SEQUENCE [LARGE SCALE GENOMIC DNA]</scope>
</reference>
<sequence length="121" mass="12969">MTTKSMILGVAALAVAGSILVPSVLAYKGDPKVQGPNYSVERHEAMEKAFETNNYNAWKSLMEGKTGRVTQVVNASNFSKFAKAHELSEQGKLDEAQAIRKELGLGLKNGSGRGQGANCNR</sequence>
<dbReference type="Proteomes" id="UP000179237">
    <property type="component" value="Unassembled WGS sequence"/>
</dbReference>
<evidence type="ECO:0000313" key="1">
    <source>
        <dbReference type="EMBL" id="OGD81556.1"/>
    </source>
</evidence>
<name>A0A1F5FPM2_9BACT</name>
<accession>A0A1F5FPM2</accession>
<dbReference type="EMBL" id="MFAQ01000041">
    <property type="protein sequence ID" value="OGD81556.1"/>
    <property type="molecule type" value="Genomic_DNA"/>
</dbReference>
<gene>
    <name evidence="1" type="ORF">A2572_04180</name>
</gene>
<proteinExistence type="predicted"/>
<organism evidence="1 2">
    <name type="scientific">Candidatus Collierbacteria bacterium RIFOXYD1_FULL_40_9</name>
    <dbReference type="NCBI Taxonomy" id="1817731"/>
    <lineage>
        <taxon>Bacteria</taxon>
        <taxon>Candidatus Collieribacteriota</taxon>
    </lineage>
</organism>
<protein>
    <submittedName>
        <fullName evidence="1">Uncharacterized protein</fullName>
    </submittedName>
</protein>
<dbReference type="AlphaFoldDB" id="A0A1F5FPM2"/>
<comment type="caution">
    <text evidence="1">The sequence shown here is derived from an EMBL/GenBank/DDBJ whole genome shotgun (WGS) entry which is preliminary data.</text>
</comment>